<dbReference type="OrthoDB" id="396512at2"/>
<evidence type="ECO:0000313" key="12">
    <source>
        <dbReference type="Proteomes" id="UP000307749"/>
    </source>
</evidence>
<dbReference type="InterPro" id="IPR001173">
    <property type="entry name" value="Glyco_trans_2-like"/>
</dbReference>
<proteinExistence type="inferred from homology"/>
<dbReference type="SUPFAM" id="SSF53448">
    <property type="entry name" value="Nucleotide-diphospho-sugar transferases"/>
    <property type="match status" value="1"/>
</dbReference>
<dbReference type="Pfam" id="PF00535">
    <property type="entry name" value="Glycos_transf_2"/>
    <property type="match status" value="1"/>
</dbReference>
<feature type="transmembrane region" description="Helical" evidence="9">
    <location>
        <begin position="378"/>
        <end position="405"/>
    </location>
</feature>
<keyword evidence="6" id="KW-0808">Transferase</keyword>
<feature type="transmembrane region" description="Helical" evidence="9">
    <location>
        <begin position="411"/>
        <end position="431"/>
    </location>
</feature>
<dbReference type="AlphaFoldDB" id="A0A4S3KNE9"/>
<dbReference type="PANTHER" id="PTHR22913:SF12">
    <property type="entry name" value="MANNURONAN SYNTHASE"/>
    <property type="match status" value="1"/>
</dbReference>
<comment type="caution">
    <text evidence="11">The sequence shown here is derived from an EMBL/GenBank/DDBJ whole genome shotgun (WGS) entry which is preliminary data.</text>
</comment>
<sequence length="472" mass="53612">MLRRGGMRITAAPLRHCGPMSTQATTVDRLARADSHDYHALPGDRYYRLAILLGLGLLLLASWHLQVFHGVIHMAREHGWASFIVRPAMLWAAMGSLMLLFRTLLWYRYHTPPSADMQQAPPLTVIIPAYNEGPMVARSIHSVALARYPRDRLEIIVVDDGSSDDTWLHIEQAAAQYPGLVSTLRFERNQGKRAALEAGFRRARGEVLVTIDSDSVIEPGTLLAMAGPFRDPRIGAVAGKVSVYNREQGLIPRMLKVRYALSFDFLRAVQSTYGTVYCCPGALAAYRTTVVRRVLDAWVGQRFLGRACTFGEDRALTNAILEQGHDCVYQRAAIVHTLVPTRYRQLCKMFLRWDRSYVREELRFARHIVWKRPLPARVIALLDLLITNLRYPVGWAVMTLLVVLLPGHPDLLLRFGSVLLLVSAFNMLYYLRGERSWDFVYGIGYSFFSAFALFWIFPYALLTARTQGWLTR</sequence>
<dbReference type="EMBL" id="MWQO01000026">
    <property type="protein sequence ID" value="THD10482.1"/>
    <property type="molecule type" value="Genomic_DNA"/>
</dbReference>
<keyword evidence="4" id="KW-1003">Cell membrane</keyword>
<dbReference type="Gene3D" id="3.90.550.10">
    <property type="entry name" value="Spore Coat Polysaccharide Biosynthesis Protein SpsA, Chain A"/>
    <property type="match status" value="1"/>
</dbReference>
<dbReference type="InterPro" id="IPR029044">
    <property type="entry name" value="Nucleotide-diphossugar_trans"/>
</dbReference>
<evidence type="ECO:0000256" key="5">
    <source>
        <dbReference type="ARBA" id="ARBA00022676"/>
    </source>
</evidence>
<evidence type="ECO:0000256" key="8">
    <source>
        <dbReference type="ARBA" id="ARBA00032978"/>
    </source>
</evidence>
<feature type="domain" description="Glycosyltransferase 2-like" evidence="10">
    <location>
        <begin position="124"/>
        <end position="294"/>
    </location>
</feature>
<organism evidence="11 12">
    <name type="scientific">Metallibacterium scheffleri</name>
    <dbReference type="NCBI Taxonomy" id="993689"/>
    <lineage>
        <taxon>Bacteria</taxon>
        <taxon>Pseudomonadati</taxon>
        <taxon>Pseudomonadota</taxon>
        <taxon>Gammaproteobacteria</taxon>
        <taxon>Lysobacterales</taxon>
        <taxon>Rhodanobacteraceae</taxon>
        <taxon>Metallibacterium</taxon>
    </lineage>
</organism>
<dbReference type="CDD" id="cd06423">
    <property type="entry name" value="CESA_like"/>
    <property type="match status" value="1"/>
</dbReference>
<keyword evidence="5" id="KW-0328">Glycosyltransferase</keyword>
<evidence type="ECO:0000256" key="6">
    <source>
        <dbReference type="ARBA" id="ARBA00022679"/>
    </source>
</evidence>
<dbReference type="PANTHER" id="PTHR22913">
    <property type="entry name" value="HYALURONAN SYNTHASE"/>
    <property type="match status" value="1"/>
</dbReference>
<feature type="transmembrane region" description="Helical" evidence="9">
    <location>
        <begin position="443"/>
        <end position="462"/>
    </location>
</feature>
<evidence type="ECO:0000256" key="2">
    <source>
        <dbReference type="ARBA" id="ARBA00006782"/>
    </source>
</evidence>
<reference evidence="11 12" key="1">
    <citation type="submission" date="2017-02" db="EMBL/GenBank/DDBJ databases">
        <title>Whole genome sequencing of Metallibacterium scheffleri DSM 24874 (T).</title>
        <authorList>
            <person name="Kumar S."/>
            <person name="Patil P."/>
            <person name="Patil P.B."/>
        </authorList>
    </citation>
    <scope>NUCLEOTIDE SEQUENCE [LARGE SCALE GENOMIC DNA]</scope>
    <source>
        <strain evidence="11 12">DSM 24874</strain>
    </source>
</reference>
<keyword evidence="12" id="KW-1185">Reference proteome</keyword>
<evidence type="ECO:0000256" key="1">
    <source>
        <dbReference type="ARBA" id="ARBA00004236"/>
    </source>
</evidence>
<evidence type="ECO:0000256" key="4">
    <source>
        <dbReference type="ARBA" id="ARBA00022475"/>
    </source>
</evidence>
<feature type="transmembrane region" description="Helical" evidence="9">
    <location>
        <begin position="46"/>
        <end position="68"/>
    </location>
</feature>
<name>A0A4S3KNE9_9GAMM</name>
<evidence type="ECO:0000256" key="9">
    <source>
        <dbReference type="SAM" id="Phobius"/>
    </source>
</evidence>
<keyword evidence="9" id="KW-0812">Transmembrane</keyword>
<evidence type="ECO:0000256" key="3">
    <source>
        <dbReference type="ARBA" id="ARBA00016636"/>
    </source>
</evidence>
<gene>
    <name evidence="11" type="ORF">B1806_08290</name>
</gene>
<protein>
    <recommendedName>
        <fullName evidence="3">N-acetylglucosaminyltransferase</fullName>
    </recommendedName>
    <alternativeName>
        <fullName evidence="8">Nodulation protein C</fullName>
    </alternativeName>
</protein>
<dbReference type="GO" id="GO:0030213">
    <property type="term" value="P:hyaluronan biosynthetic process"/>
    <property type="evidence" value="ECO:0007669"/>
    <property type="project" value="TreeGrafter"/>
</dbReference>
<dbReference type="STRING" id="993689.GCA_002077135_02686"/>
<comment type="subcellular location">
    <subcellularLocation>
        <location evidence="1">Cell membrane</location>
    </subcellularLocation>
</comment>
<dbReference type="GO" id="GO:0050501">
    <property type="term" value="F:hyaluronan synthase activity"/>
    <property type="evidence" value="ECO:0007669"/>
    <property type="project" value="TreeGrafter"/>
</dbReference>
<keyword evidence="9" id="KW-1133">Transmembrane helix</keyword>
<dbReference type="GO" id="GO:0085029">
    <property type="term" value="P:extracellular matrix assembly"/>
    <property type="evidence" value="ECO:0007669"/>
    <property type="project" value="TreeGrafter"/>
</dbReference>
<dbReference type="GO" id="GO:0005886">
    <property type="term" value="C:plasma membrane"/>
    <property type="evidence" value="ECO:0007669"/>
    <property type="project" value="UniProtKB-SubCell"/>
</dbReference>
<comment type="similarity">
    <text evidence="2">Belongs to the NodC/HAS family.</text>
</comment>
<feature type="transmembrane region" description="Helical" evidence="9">
    <location>
        <begin position="88"/>
        <end position="107"/>
    </location>
</feature>
<dbReference type="Proteomes" id="UP000307749">
    <property type="component" value="Unassembled WGS sequence"/>
</dbReference>
<keyword evidence="7 9" id="KW-0472">Membrane</keyword>
<evidence type="ECO:0000256" key="7">
    <source>
        <dbReference type="ARBA" id="ARBA00023136"/>
    </source>
</evidence>
<accession>A0A4S3KNE9</accession>
<evidence type="ECO:0000259" key="10">
    <source>
        <dbReference type="Pfam" id="PF00535"/>
    </source>
</evidence>
<evidence type="ECO:0000313" key="11">
    <source>
        <dbReference type="EMBL" id="THD10482.1"/>
    </source>
</evidence>